<gene>
    <name evidence="4" type="ORF">CBR_g3552</name>
</gene>
<dbReference type="InterPro" id="IPR025564">
    <property type="entry name" value="CAAD_dom"/>
</dbReference>
<proteinExistence type="predicted"/>
<evidence type="ECO:0000313" key="4">
    <source>
        <dbReference type="EMBL" id="GBG68858.1"/>
    </source>
</evidence>
<dbReference type="AlphaFoldDB" id="A0A388KFN0"/>
<dbReference type="OrthoDB" id="2014299at2759"/>
<name>A0A388KFN0_CHABU</name>
<feature type="coiled-coil region" evidence="2">
    <location>
        <begin position="91"/>
        <end position="118"/>
    </location>
</feature>
<keyword evidence="2" id="KW-0175">Coiled coil</keyword>
<dbReference type="EMBL" id="BFEA01000106">
    <property type="protein sequence ID" value="GBG68858.1"/>
    <property type="molecule type" value="Genomic_DNA"/>
</dbReference>
<organism evidence="4 5">
    <name type="scientific">Chara braunii</name>
    <name type="common">Braun's stonewort</name>
    <dbReference type="NCBI Taxonomy" id="69332"/>
    <lineage>
        <taxon>Eukaryota</taxon>
        <taxon>Viridiplantae</taxon>
        <taxon>Streptophyta</taxon>
        <taxon>Charophyceae</taxon>
        <taxon>Charales</taxon>
        <taxon>Characeae</taxon>
        <taxon>Chara</taxon>
    </lineage>
</organism>
<protein>
    <recommendedName>
        <fullName evidence="3">Cyanobacterial aminoacyl-tRNA synthetase CAAD domain-containing protein</fullName>
    </recommendedName>
</protein>
<evidence type="ECO:0000313" key="5">
    <source>
        <dbReference type="Proteomes" id="UP000265515"/>
    </source>
</evidence>
<dbReference type="OMA" id="DGIRDKW"/>
<dbReference type="Gramene" id="GBG68858">
    <property type="protein sequence ID" value="GBG68858"/>
    <property type="gene ID" value="CBR_g3552"/>
</dbReference>
<evidence type="ECO:0000259" key="3">
    <source>
        <dbReference type="Pfam" id="PF14159"/>
    </source>
</evidence>
<evidence type="ECO:0000256" key="2">
    <source>
        <dbReference type="SAM" id="Coils"/>
    </source>
</evidence>
<dbReference type="GO" id="GO:0009535">
    <property type="term" value="C:chloroplast thylakoid membrane"/>
    <property type="evidence" value="ECO:0007669"/>
    <property type="project" value="TreeGrafter"/>
</dbReference>
<keyword evidence="5" id="KW-1185">Reference proteome</keyword>
<accession>A0A388KFN0</accession>
<dbReference type="STRING" id="69332.A0A388KFN0"/>
<dbReference type="PANTHER" id="PTHR33222:SF4">
    <property type="entry name" value="PROTEIN CURVATURE THYLAKOID 1A, CHLOROPLASTIC"/>
    <property type="match status" value="1"/>
</dbReference>
<comment type="subcellular location">
    <subcellularLocation>
        <location evidence="1">Membrane</location>
        <topology evidence="1">Multi-pass membrane protein</topology>
    </subcellularLocation>
</comment>
<dbReference type="InterPro" id="IPR033344">
    <property type="entry name" value="CURT1"/>
</dbReference>
<comment type="caution">
    <text evidence="4">The sequence shown here is derived from an EMBL/GenBank/DDBJ whole genome shotgun (WGS) entry which is preliminary data.</text>
</comment>
<dbReference type="PANTHER" id="PTHR33222">
    <property type="match status" value="1"/>
</dbReference>
<reference evidence="4 5" key="1">
    <citation type="journal article" date="2018" name="Cell">
        <title>The Chara Genome: Secondary Complexity and Implications for Plant Terrestrialization.</title>
        <authorList>
            <person name="Nishiyama T."/>
            <person name="Sakayama H."/>
            <person name="Vries J.D."/>
            <person name="Buschmann H."/>
            <person name="Saint-Marcoux D."/>
            <person name="Ullrich K.K."/>
            <person name="Haas F.B."/>
            <person name="Vanderstraeten L."/>
            <person name="Becker D."/>
            <person name="Lang D."/>
            <person name="Vosolsobe S."/>
            <person name="Rombauts S."/>
            <person name="Wilhelmsson P.K.I."/>
            <person name="Janitza P."/>
            <person name="Kern R."/>
            <person name="Heyl A."/>
            <person name="Rumpler F."/>
            <person name="Villalobos L.I.A.C."/>
            <person name="Clay J.M."/>
            <person name="Skokan R."/>
            <person name="Toyoda A."/>
            <person name="Suzuki Y."/>
            <person name="Kagoshima H."/>
            <person name="Schijlen E."/>
            <person name="Tajeshwar N."/>
            <person name="Catarino B."/>
            <person name="Hetherington A.J."/>
            <person name="Saltykova A."/>
            <person name="Bonnot C."/>
            <person name="Breuninger H."/>
            <person name="Symeonidi A."/>
            <person name="Radhakrishnan G.V."/>
            <person name="Van Nieuwerburgh F."/>
            <person name="Deforce D."/>
            <person name="Chang C."/>
            <person name="Karol K.G."/>
            <person name="Hedrich R."/>
            <person name="Ulvskov P."/>
            <person name="Glockner G."/>
            <person name="Delwiche C.F."/>
            <person name="Petrasek J."/>
            <person name="Van de Peer Y."/>
            <person name="Friml J."/>
            <person name="Beilby M."/>
            <person name="Dolan L."/>
            <person name="Kohara Y."/>
            <person name="Sugano S."/>
            <person name="Fujiyama A."/>
            <person name="Delaux P.-M."/>
            <person name="Quint M."/>
            <person name="TheiBen G."/>
            <person name="Hagemann M."/>
            <person name="Harholt J."/>
            <person name="Dunand C."/>
            <person name="Zachgo S."/>
            <person name="Langdale J."/>
            <person name="Maumus F."/>
            <person name="Straeten D.V.D."/>
            <person name="Gould S.B."/>
            <person name="Rensing S.A."/>
        </authorList>
    </citation>
    <scope>NUCLEOTIDE SEQUENCE [LARGE SCALE GENOMIC DNA]</scope>
    <source>
        <strain evidence="4 5">S276</strain>
    </source>
</reference>
<dbReference type="Proteomes" id="UP000265515">
    <property type="component" value="Unassembled WGS sequence"/>
</dbReference>
<feature type="domain" description="Cyanobacterial aminoacyl-tRNA synthetase CAAD" evidence="3">
    <location>
        <begin position="107"/>
        <end position="190"/>
    </location>
</feature>
<sequence length="204" mass="21779">MALTACAFASAPTAAKAAVSLGAAGSAAALQTPQNRAVASASLPFVVDSRAFSRQPSARFGKAAPFPSAIPRNAESSWKLQRRRVLVRAQADDSSELTDQAEQLLKDLQAKWDAVEDKTSVAVYGGGAIFALWFSSTIIGAINSVPLLPKVMELVGLGYSGWFIYRYLLFKDTRQELVSEIDELKAKITGAYGKDTSTSALDED</sequence>
<dbReference type="Pfam" id="PF14159">
    <property type="entry name" value="CAAD"/>
    <property type="match status" value="1"/>
</dbReference>
<evidence type="ECO:0000256" key="1">
    <source>
        <dbReference type="ARBA" id="ARBA00004141"/>
    </source>
</evidence>